<feature type="domain" description="D-isomer specific 2-hydroxyacid dehydrogenase NAD-binding" evidence="3">
    <location>
        <begin position="123"/>
        <end position="285"/>
    </location>
</feature>
<dbReference type="InterPro" id="IPR006140">
    <property type="entry name" value="D-isomer_DH_NAD-bd"/>
</dbReference>
<name>A0A8J7S279_9PROT</name>
<dbReference type="SUPFAM" id="SSF51735">
    <property type="entry name" value="NAD(P)-binding Rossmann-fold domains"/>
    <property type="match status" value="1"/>
</dbReference>
<protein>
    <submittedName>
        <fullName evidence="4">D-2-hydroxyacid dehydrogenase</fullName>
    </submittedName>
</protein>
<dbReference type="EMBL" id="JAGMWN010000004">
    <property type="protein sequence ID" value="MBP5857309.1"/>
    <property type="molecule type" value="Genomic_DNA"/>
</dbReference>
<dbReference type="Pfam" id="PF02826">
    <property type="entry name" value="2-Hacid_dh_C"/>
    <property type="match status" value="1"/>
</dbReference>
<dbReference type="GO" id="GO:0051287">
    <property type="term" value="F:NAD binding"/>
    <property type="evidence" value="ECO:0007669"/>
    <property type="project" value="InterPro"/>
</dbReference>
<keyword evidence="5" id="KW-1185">Reference proteome</keyword>
<dbReference type="PANTHER" id="PTHR43333:SF1">
    <property type="entry name" value="D-ISOMER SPECIFIC 2-HYDROXYACID DEHYDROGENASE NAD-BINDING DOMAIN-CONTAINING PROTEIN"/>
    <property type="match status" value="1"/>
</dbReference>
<dbReference type="CDD" id="cd05300">
    <property type="entry name" value="2-Hacid_dh_1"/>
    <property type="match status" value="1"/>
</dbReference>
<dbReference type="GO" id="GO:0016491">
    <property type="term" value="F:oxidoreductase activity"/>
    <property type="evidence" value="ECO:0007669"/>
    <property type="project" value="UniProtKB-KW"/>
</dbReference>
<accession>A0A8J7S279</accession>
<evidence type="ECO:0000256" key="1">
    <source>
        <dbReference type="ARBA" id="ARBA00023002"/>
    </source>
</evidence>
<sequence>MTTERLLVLYEDAAALRDIFAEGLPDDLPVRFVERRADIAPTLAEFRPTVALGICSGDIDKASLKHVLDFESVRWFANGGAGIDHLMPWNPAEKRVTNAAGVNAAFLGEYVAAALQMMNVGFVGFMADTRAKRWVERTWTGIAGKRLCVVGLGHVGREVARRASALGLEVVGVRANPAPTEHVSQVFGADRVAEAVTGCDFVAVHAALTAGSRGLVDASVFAAMKPGVHFLNAARGPVVDEGALIDALRDGRIGSAVLDVFAEEPLPESSPLWSFDTVVVTPHIADLVSDWYRRMAIAFRDNLADALAGRAARNVVDPARGY</sequence>
<dbReference type="RefSeq" id="WP_210681899.1">
    <property type="nucleotide sequence ID" value="NZ_JAGMWN010000004.1"/>
</dbReference>
<dbReference type="AlphaFoldDB" id="A0A8J7S279"/>
<proteinExistence type="predicted"/>
<comment type="caution">
    <text evidence="4">The sequence shown here is derived from an EMBL/GenBank/DDBJ whole genome shotgun (WGS) entry which is preliminary data.</text>
</comment>
<organism evidence="4 5">
    <name type="scientific">Marivibrio halodurans</name>
    <dbReference type="NCBI Taxonomy" id="2039722"/>
    <lineage>
        <taxon>Bacteria</taxon>
        <taxon>Pseudomonadati</taxon>
        <taxon>Pseudomonadota</taxon>
        <taxon>Alphaproteobacteria</taxon>
        <taxon>Rhodospirillales</taxon>
        <taxon>Rhodospirillaceae</taxon>
        <taxon>Marivibrio</taxon>
    </lineage>
</organism>
<evidence type="ECO:0000256" key="2">
    <source>
        <dbReference type="ARBA" id="ARBA00023027"/>
    </source>
</evidence>
<dbReference type="InterPro" id="IPR036291">
    <property type="entry name" value="NAD(P)-bd_dom_sf"/>
</dbReference>
<reference evidence="4" key="1">
    <citation type="submission" date="2021-04" db="EMBL/GenBank/DDBJ databases">
        <authorList>
            <person name="Zhang D.-C."/>
        </authorList>
    </citation>
    <scope>NUCLEOTIDE SEQUENCE</scope>
    <source>
        <strain evidence="4">CGMCC 1.15697</strain>
    </source>
</reference>
<evidence type="ECO:0000259" key="3">
    <source>
        <dbReference type="Pfam" id="PF02826"/>
    </source>
</evidence>
<evidence type="ECO:0000313" key="4">
    <source>
        <dbReference type="EMBL" id="MBP5857309.1"/>
    </source>
</evidence>
<keyword evidence="1" id="KW-0560">Oxidoreductase</keyword>
<evidence type="ECO:0000313" key="5">
    <source>
        <dbReference type="Proteomes" id="UP000672602"/>
    </source>
</evidence>
<dbReference type="Proteomes" id="UP000672602">
    <property type="component" value="Unassembled WGS sequence"/>
</dbReference>
<gene>
    <name evidence="4" type="ORF">KAJ83_09835</name>
</gene>
<keyword evidence="2" id="KW-0520">NAD</keyword>
<dbReference type="Gene3D" id="3.40.50.720">
    <property type="entry name" value="NAD(P)-binding Rossmann-like Domain"/>
    <property type="match status" value="2"/>
</dbReference>
<dbReference type="PANTHER" id="PTHR43333">
    <property type="entry name" value="2-HACID_DH_C DOMAIN-CONTAINING PROTEIN"/>
    <property type="match status" value="1"/>
</dbReference>